<dbReference type="WBParaSite" id="SPAL_0001080450.1">
    <property type="protein sequence ID" value="SPAL_0001080450.1"/>
    <property type="gene ID" value="SPAL_0001080450"/>
</dbReference>
<organism evidence="1 2">
    <name type="scientific">Strongyloides papillosus</name>
    <name type="common">Intestinal threadworm</name>
    <dbReference type="NCBI Taxonomy" id="174720"/>
    <lineage>
        <taxon>Eukaryota</taxon>
        <taxon>Metazoa</taxon>
        <taxon>Ecdysozoa</taxon>
        <taxon>Nematoda</taxon>
        <taxon>Chromadorea</taxon>
        <taxon>Rhabditida</taxon>
        <taxon>Tylenchina</taxon>
        <taxon>Panagrolaimomorpha</taxon>
        <taxon>Strongyloidoidea</taxon>
        <taxon>Strongyloididae</taxon>
        <taxon>Strongyloides</taxon>
    </lineage>
</organism>
<evidence type="ECO:0000313" key="1">
    <source>
        <dbReference type="Proteomes" id="UP000046392"/>
    </source>
</evidence>
<reference evidence="2" key="1">
    <citation type="submission" date="2017-02" db="UniProtKB">
        <authorList>
            <consortium name="WormBaseParasite"/>
        </authorList>
    </citation>
    <scope>IDENTIFICATION</scope>
</reference>
<sequence>MRYRLFATIDNKIITTPNVEEIQCNNLLSSLLSVANQQQIRGHLEKILSPSLHFIHWNIVPSRSFDASPALLTLFSNFLHIY</sequence>
<keyword evidence="1" id="KW-1185">Reference proteome</keyword>
<dbReference type="AlphaFoldDB" id="A0A0N5BYE6"/>
<evidence type="ECO:0000313" key="2">
    <source>
        <dbReference type="WBParaSite" id="SPAL_0001080450.1"/>
    </source>
</evidence>
<proteinExistence type="predicted"/>
<name>A0A0N5BYE6_STREA</name>
<dbReference type="Proteomes" id="UP000046392">
    <property type="component" value="Unplaced"/>
</dbReference>
<accession>A0A0N5BYE6</accession>
<protein>
    <submittedName>
        <fullName evidence="2">Uncharacterized protein</fullName>
    </submittedName>
</protein>